<comment type="caution">
    <text evidence="1">The sequence shown here is derived from an EMBL/GenBank/DDBJ whole genome shotgun (WGS) entry which is preliminary data.</text>
</comment>
<organism evidence="1 2">
    <name type="scientific">Papaver atlanticum</name>
    <dbReference type="NCBI Taxonomy" id="357466"/>
    <lineage>
        <taxon>Eukaryota</taxon>
        <taxon>Viridiplantae</taxon>
        <taxon>Streptophyta</taxon>
        <taxon>Embryophyta</taxon>
        <taxon>Tracheophyta</taxon>
        <taxon>Spermatophyta</taxon>
        <taxon>Magnoliopsida</taxon>
        <taxon>Ranunculales</taxon>
        <taxon>Papaveraceae</taxon>
        <taxon>Papaveroideae</taxon>
        <taxon>Papaver</taxon>
    </lineage>
</organism>
<gene>
    <name evidence="1" type="ORF">MKW98_011252</name>
</gene>
<name>A0AAD4XM35_9MAGN</name>
<dbReference type="AlphaFoldDB" id="A0AAD4XM35"/>
<reference evidence="1" key="1">
    <citation type="submission" date="2022-04" db="EMBL/GenBank/DDBJ databases">
        <title>A functionally conserved STORR gene fusion in Papaver species that diverged 16.8 million years ago.</title>
        <authorList>
            <person name="Catania T."/>
        </authorList>
    </citation>
    <scope>NUCLEOTIDE SEQUENCE</scope>
    <source>
        <strain evidence="1">S-188037</strain>
    </source>
</reference>
<accession>A0AAD4XM35</accession>
<sequence length="132" mass="14987">MSKIGKFIEGLPTDCKFCYCEEESVDHIFLRCPVAQAVLFASPLNLGLTDSTSVHGKQFLSDCVTKKSDDYFYMVACLFWAIWKARNAVTFESQKHNIGSILREGLFWYKEFDDDCLQIANTATAPESSYQT</sequence>
<evidence type="ECO:0000313" key="1">
    <source>
        <dbReference type="EMBL" id="KAI3923622.1"/>
    </source>
</evidence>
<protein>
    <recommendedName>
        <fullName evidence="3">Reverse transcriptase zinc-binding domain-containing protein</fullName>
    </recommendedName>
</protein>
<dbReference type="Proteomes" id="UP001202328">
    <property type="component" value="Unassembled WGS sequence"/>
</dbReference>
<proteinExistence type="predicted"/>
<keyword evidence="2" id="KW-1185">Reference proteome</keyword>
<feature type="non-terminal residue" evidence="1">
    <location>
        <position position="132"/>
    </location>
</feature>
<dbReference type="EMBL" id="JAJJMB010008429">
    <property type="protein sequence ID" value="KAI3923622.1"/>
    <property type="molecule type" value="Genomic_DNA"/>
</dbReference>
<evidence type="ECO:0000313" key="2">
    <source>
        <dbReference type="Proteomes" id="UP001202328"/>
    </source>
</evidence>
<evidence type="ECO:0008006" key="3">
    <source>
        <dbReference type="Google" id="ProtNLM"/>
    </source>
</evidence>